<dbReference type="AlphaFoldDB" id="A0A0L7KYJ9"/>
<evidence type="ECO:0000313" key="1">
    <source>
        <dbReference type="EMBL" id="KOB68297.1"/>
    </source>
</evidence>
<keyword evidence="2" id="KW-1185">Reference proteome</keyword>
<dbReference type="Proteomes" id="UP000037510">
    <property type="component" value="Unassembled WGS sequence"/>
</dbReference>
<sequence>MRVRHSTVQQVLRMFRESECNVRSPSNGKPRCTMAREDRFIVEIDIRQELRSSNNFCKPKETPSNHSVQKMSPCFNHRLNSKGALPQCIEWRPHAAMWHSFRNVAKRWTSTKAEGSLRLR</sequence>
<comment type="caution">
    <text evidence="1">The sequence shown here is derived from an EMBL/GenBank/DDBJ whole genome shotgun (WGS) entry which is preliminary data.</text>
</comment>
<protein>
    <submittedName>
        <fullName evidence="1">Transposable element Tcb2 transposase-like</fullName>
    </submittedName>
</protein>
<proteinExistence type="predicted"/>
<evidence type="ECO:0000313" key="2">
    <source>
        <dbReference type="Proteomes" id="UP000037510"/>
    </source>
</evidence>
<dbReference type="EMBL" id="JTDY01004320">
    <property type="protein sequence ID" value="KOB68297.1"/>
    <property type="molecule type" value="Genomic_DNA"/>
</dbReference>
<organism evidence="1 2">
    <name type="scientific">Operophtera brumata</name>
    <name type="common">Winter moth</name>
    <name type="synonym">Phalaena brumata</name>
    <dbReference type="NCBI Taxonomy" id="104452"/>
    <lineage>
        <taxon>Eukaryota</taxon>
        <taxon>Metazoa</taxon>
        <taxon>Ecdysozoa</taxon>
        <taxon>Arthropoda</taxon>
        <taxon>Hexapoda</taxon>
        <taxon>Insecta</taxon>
        <taxon>Pterygota</taxon>
        <taxon>Neoptera</taxon>
        <taxon>Endopterygota</taxon>
        <taxon>Lepidoptera</taxon>
        <taxon>Glossata</taxon>
        <taxon>Ditrysia</taxon>
        <taxon>Geometroidea</taxon>
        <taxon>Geometridae</taxon>
        <taxon>Larentiinae</taxon>
        <taxon>Operophtera</taxon>
    </lineage>
</organism>
<name>A0A0L7KYJ9_OPEBR</name>
<reference evidence="1 2" key="1">
    <citation type="journal article" date="2015" name="Genome Biol. Evol.">
        <title>The genome of winter moth (Operophtera brumata) provides a genomic perspective on sexual dimorphism and phenology.</title>
        <authorList>
            <person name="Derks M.F."/>
            <person name="Smit S."/>
            <person name="Salis L."/>
            <person name="Schijlen E."/>
            <person name="Bossers A."/>
            <person name="Mateman C."/>
            <person name="Pijl A.S."/>
            <person name="de Ridder D."/>
            <person name="Groenen M.A."/>
            <person name="Visser M.E."/>
            <person name="Megens H.J."/>
        </authorList>
    </citation>
    <scope>NUCLEOTIDE SEQUENCE [LARGE SCALE GENOMIC DNA]</scope>
    <source>
        <strain evidence="1">WM2013NL</strain>
        <tissue evidence="1">Head and thorax</tissue>
    </source>
</reference>
<accession>A0A0L7KYJ9</accession>
<gene>
    <name evidence="1" type="ORF">OBRU01_18487</name>
</gene>